<gene>
    <name evidence="2" type="ORF">BRPE64_DCDS09160</name>
</gene>
<dbReference type="RefSeq" id="WP_016348560.1">
    <property type="nucleotide sequence ID" value="NC_021289.1"/>
</dbReference>
<accession>R4X530</accession>
<dbReference type="HOGENOM" id="CLU_022315_0_0_4"/>
<feature type="signal peptide" evidence="1">
    <location>
        <begin position="1"/>
        <end position="22"/>
    </location>
</feature>
<protein>
    <recommendedName>
        <fullName evidence="4">NHL repeat containing protein</fullName>
    </recommendedName>
</protein>
<proteinExistence type="predicted"/>
<dbReference type="EMBL" id="AP013061">
    <property type="protein sequence ID" value="BAN27852.1"/>
    <property type="molecule type" value="Genomic_DNA"/>
</dbReference>
<evidence type="ECO:0000256" key="1">
    <source>
        <dbReference type="SAM" id="SignalP"/>
    </source>
</evidence>
<geneLocation type="plasmid" evidence="2 3">
    <name>p1</name>
</geneLocation>
<dbReference type="InterPro" id="IPR011042">
    <property type="entry name" value="6-blade_b-propeller_TolB-like"/>
</dbReference>
<evidence type="ECO:0000313" key="3">
    <source>
        <dbReference type="Proteomes" id="UP000013966"/>
    </source>
</evidence>
<reference evidence="2 3" key="2">
    <citation type="journal article" date="2018" name="Int. J. Syst. Evol. Microbiol.">
        <title>Burkholderia insecticola sp. nov., a gut symbiotic bacterium of the bean bug Riptortus pedestris.</title>
        <authorList>
            <person name="Takeshita K."/>
            <person name="Tamaki H."/>
            <person name="Ohbayashi T."/>
            <person name="Meng X.-Y."/>
            <person name="Sone T."/>
            <person name="Mitani Y."/>
            <person name="Peeters C."/>
            <person name="Kikuchi Y."/>
            <person name="Vandamme P."/>
        </authorList>
    </citation>
    <scope>NUCLEOTIDE SEQUENCE [LARGE SCALE GENOMIC DNA]</scope>
    <source>
        <strain evidence="2">RPE64</strain>
        <plasmid evidence="2 3">p1</plasmid>
    </source>
</reference>
<sequence length="728" mass="76794">MKRFALLMTSLAALSLAPHAHAAPSQLAATTSWIGNSFGFGDGKWMQQDIQALDVAADGTVYTNSPWDESGAEIAAYRNGDRIAVAGATHGWGAAGGDAVTSNGSYLYAAMSIGNQGGGLVGADYPPNGYTWFGITRRAIGNIAQGAPFAGGVGNSANASKNSFLIVDTVPASTDAGIRGLAANESELFVADQYSNRIIVFDANTMRRKRAFDVATAAPGKRIGRIALDADGSLWIIAGASIVHYSAAGAQLGGAPVLPNGAVPADLTIAPSGDLYIADIGPAQQIRPYKKTAAGMLLAAAPVGTLNGVNHAPAGKIEAGRLNFVTGIGFDAAGNLYVGQNGEGPRALNSASVGSGAVLQAFKGISRSLLWELDGLVFVDGAAFDPGAPNTVYTGSKIFTIDWTKPPGKQWTYAAYTVDRIGYPDDPELHIGRDVRGEPMVRRLNGNRPYLYTLDPYSHELYVHRFDTAHGSIAIPSGMFAESFIAGGFPANQPAWGEWMWRDIDGDGRLDDTEFTANPATGSAVGNSFIWVDATGGVWFGTPTSGIRQMPVQSFDALGNPVYSYAAAKTYAMPAPFTRIGRVLYVAETDTMYITGFTQAVPYDATRWKEAGPYLARYDNWSAGTPVMTYGIALPWNTASTPPVTTVGLATAGDYLFVAELYTQKIDVYDARTGAPVGYMTPGANVGGTSGHVDVELGISAMRRANGEYVVLVEDDARAKILMYQWTP</sequence>
<evidence type="ECO:0008006" key="4">
    <source>
        <dbReference type="Google" id="ProtNLM"/>
    </source>
</evidence>
<feature type="chain" id="PRO_5004373068" description="NHL repeat containing protein" evidence="1">
    <location>
        <begin position="23"/>
        <end position="728"/>
    </location>
</feature>
<dbReference type="SUPFAM" id="SSF63829">
    <property type="entry name" value="Calcium-dependent phosphotriesterase"/>
    <property type="match status" value="1"/>
</dbReference>
<evidence type="ECO:0000313" key="2">
    <source>
        <dbReference type="EMBL" id="BAN27852.1"/>
    </source>
</evidence>
<keyword evidence="3" id="KW-1185">Reference proteome</keyword>
<keyword evidence="2" id="KW-0614">Plasmid</keyword>
<dbReference type="AlphaFoldDB" id="R4X530"/>
<reference evidence="2 3" key="1">
    <citation type="journal article" date="2013" name="Genome Announc.">
        <title>Complete Genome Sequence of Burkholderia sp. Strain RPE64, Bacterial Symbiont of the Bean Bug Riptortus pedestris.</title>
        <authorList>
            <person name="Shibata T.F."/>
            <person name="Maeda T."/>
            <person name="Nikoh N."/>
            <person name="Yamaguchi K."/>
            <person name="Oshima K."/>
            <person name="Hattori M."/>
            <person name="Nishiyama T."/>
            <person name="Hasebe M."/>
            <person name="Fukatsu T."/>
            <person name="Kikuchi Y."/>
            <person name="Shigenobu S."/>
        </authorList>
    </citation>
    <scope>NUCLEOTIDE SEQUENCE [LARGE SCALE GENOMIC DNA]</scope>
    <source>
        <plasmid evidence="2 3">p1</plasmid>
    </source>
</reference>
<dbReference type="Proteomes" id="UP000013966">
    <property type="component" value="Plasmid p1"/>
</dbReference>
<name>R4X530_9BURK</name>
<keyword evidence="1" id="KW-0732">Signal</keyword>
<dbReference type="PATRIC" id="fig|758793.3.peg.6059"/>
<dbReference type="Gene3D" id="2.120.10.30">
    <property type="entry name" value="TolB, C-terminal domain"/>
    <property type="match status" value="1"/>
</dbReference>
<dbReference type="KEGG" id="buo:BRPE64_DCDS09160"/>
<organism evidence="2 3">
    <name type="scientific">Caballeronia insecticola</name>
    <dbReference type="NCBI Taxonomy" id="758793"/>
    <lineage>
        <taxon>Bacteria</taxon>
        <taxon>Pseudomonadati</taxon>
        <taxon>Pseudomonadota</taxon>
        <taxon>Betaproteobacteria</taxon>
        <taxon>Burkholderiales</taxon>
        <taxon>Burkholderiaceae</taxon>
        <taxon>Caballeronia</taxon>
    </lineage>
</organism>